<feature type="compositionally biased region" description="Basic and acidic residues" evidence="1">
    <location>
        <begin position="79"/>
        <end position="95"/>
    </location>
</feature>
<evidence type="ECO:0000313" key="2">
    <source>
        <dbReference type="EMBL" id="KAH3736045.1"/>
    </source>
</evidence>
<feature type="compositionally biased region" description="Polar residues" evidence="1">
    <location>
        <begin position="108"/>
        <end position="128"/>
    </location>
</feature>
<reference evidence="2" key="1">
    <citation type="journal article" date="2019" name="bioRxiv">
        <title>The Genome of the Zebra Mussel, Dreissena polymorpha: A Resource for Invasive Species Research.</title>
        <authorList>
            <person name="McCartney M.A."/>
            <person name="Auch B."/>
            <person name="Kono T."/>
            <person name="Mallez S."/>
            <person name="Zhang Y."/>
            <person name="Obille A."/>
            <person name="Becker A."/>
            <person name="Abrahante J.E."/>
            <person name="Garbe J."/>
            <person name="Badalamenti J.P."/>
            <person name="Herman A."/>
            <person name="Mangelson H."/>
            <person name="Liachko I."/>
            <person name="Sullivan S."/>
            <person name="Sone E.D."/>
            <person name="Koren S."/>
            <person name="Silverstein K.A.T."/>
            <person name="Beckman K.B."/>
            <person name="Gohl D.M."/>
        </authorList>
    </citation>
    <scope>NUCLEOTIDE SEQUENCE</scope>
    <source>
        <strain evidence="2">Duluth1</strain>
        <tissue evidence="2">Whole animal</tissue>
    </source>
</reference>
<sequence length="165" mass="18769">MCIIACQKREQKGDNLMYGDLYQANLRGTGSLNRSGPYYCTSANYSEDSRGCVLKHNAPFCAIEVMSIFGNLSAKSKRKVTERQTDRQTDGRSDHYMPSFGAKVIAKQPTNQPTDQPTNRQGKNNMSPTTILLSNFDKECVRNVNARVFTNKMWRDRRTIDKDRS</sequence>
<accession>A0A9D4HUW2</accession>
<keyword evidence="3" id="KW-1185">Reference proteome</keyword>
<feature type="region of interest" description="Disordered" evidence="1">
    <location>
        <begin position="79"/>
        <end position="98"/>
    </location>
</feature>
<gene>
    <name evidence="2" type="ORF">DPMN_042605</name>
</gene>
<protein>
    <submittedName>
        <fullName evidence="2">Uncharacterized protein</fullName>
    </submittedName>
</protein>
<proteinExistence type="predicted"/>
<reference evidence="2" key="2">
    <citation type="submission" date="2020-11" db="EMBL/GenBank/DDBJ databases">
        <authorList>
            <person name="McCartney M.A."/>
            <person name="Auch B."/>
            <person name="Kono T."/>
            <person name="Mallez S."/>
            <person name="Becker A."/>
            <person name="Gohl D.M."/>
            <person name="Silverstein K.A.T."/>
            <person name="Koren S."/>
            <person name="Bechman K.B."/>
            <person name="Herman A."/>
            <person name="Abrahante J.E."/>
            <person name="Garbe J."/>
        </authorList>
    </citation>
    <scope>NUCLEOTIDE SEQUENCE</scope>
    <source>
        <strain evidence="2">Duluth1</strain>
        <tissue evidence="2">Whole animal</tissue>
    </source>
</reference>
<feature type="region of interest" description="Disordered" evidence="1">
    <location>
        <begin position="105"/>
        <end position="128"/>
    </location>
</feature>
<dbReference type="EMBL" id="JAIWYP010000011">
    <property type="protein sequence ID" value="KAH3736045.1"/>
    <property type="molecule type" value="Genomic_DNA"/>
</dbReference>
<dbReference type="Proteomes" id="UP000828390">
    <property type="component" value="Unassembled WGS sequence"/>
</dbReference>
<organism evidence="2 3">
    <name type="scientific">Dreissena polymorpha</name>
    <name type="common">Zebra mussel</name>
    <name type="synonym">Mytilus polymorpha</name>
    <dbReference type="NCBI Taxonomy" id="45954"/>
    <lineage>
        <taxon>Eukaryota</taxon>
        <taxon>Metazoa</taxon>
        <taxon>Spiralia</taxon>
        <taxon>Lophotrochozoa</taxon>
        <taxon>Mollusca</taxon>
        <taxon>Bivalvia</taxon>
        <taxon>Autobranchia</taxon>
        <taxon>Heteroconchia</taxon>
        <taxon>Euheterodonta</taxon>
        <taxon>Imparidentia</taxon>
        <taxon>Neoheterodontei</taxon>
        <taxon>Myida</taxon>
        <taxon>Dreissenoidea</taxon>
        <taxon>Dreissenidae</taxon>
        <taxon>Dreissena</taxon>
    </lineage>
</organism>
<name>A0A9D4HUW2_DREPO</name>
<comment type="caution">
    <text evidence="2">The sequence shown here is derived from an EMBL/GenBank/DDBJ whole genome shotgun (WGS) entry which is preliminary data.</text>
</comment>
<dbReference type="AlphaFoldDB" id="A0A9D4HUW2"/>
<evidence type="ECO:0000256" key="1">
    <source>
        <dbReference type="SAM" id="MobiDB-lite"/>
    </source>
</evidence>
<evidence type="ECO:0000313" key="3">
    <source>
        <dbReference type="Proteomes" id="UP000828390"/>
    </source>
</evidence>